<evidence type="ECO:0000313" key="3">
    <source>
        <dbReference type="Proteomes" id="UP000295733"/>
    </source>
</evidence>
<gene>
    <name evidence="2" type="ORF">EV656_11162</name>
</gene>
<organism evidence="2 3">
    <name type="scientific">Rhodovulum adriaticum</name>
    <name type="common">Rhodopseudomonas adriatica</name>
    <dbReference type="NCBI Taxonomy" id="35804"/>
    <lineage>
        <taxon>Bacteria</taxon>
        <taxon>Pseudomonadati</taxon>
        <taxon>Pseudomonadota</taxon>
        <taxon>Alphaproteobacteria</taxon>
        <taxon>Rhodobacterales</taxon>
        <taxon>Paracoccaceae</taxon>
        <taxon>Rhodovulum</taxon>
    </lineage>
</organism>
<keyword evidence="1" id="KW-1133">Transmembrane helix</keyword>
<accession>A0A4R2NJ17</accession>
<name>A0A4R2NJ17_RHOAD</name>
<dbReference type="Proteomes" id="UP000295733">
    <property type="component" value="Unassembled WGS sequence"/>
</dbReference>
<comment type="caution">
    <text evidence="2">The sequence shown here is derived from an EMBL/GenBank/DDBJ whole genome shotgun (WGS) entry which is preliminary data.</text>
</comment>
<evidence type="ECO:0000313" key="2">
    <source>
        <dbReference type="EMBL" id="TCP21411.1"/>
    </source>
</evidence>
<sequence length="123" mass="12374">MTDAELDSLFEAARVSAPDPSAALLARIMDDAMAQAGARAVPDPAPAPQRRPGGSVRRRLLACVLAGLGGWPSMAGLATAGVVGIWIGYADPVGLDAVTTAMLGGGYGPADLAPSLDTFLQEG</sequence>
<keyword evidence="3" id="KW-1185">Reference proteome</keyword>
<dbReference type="OrthoDB" id="7863719at2"/>
<keyword evidence="1" id="KW-0472">Membrane</keyword>
<protein>
    <recommendedName>
        <fullName evidence="4">Dihydroorotate dehydrogenase</fullName>
    </recommendedName>
</protein>
<dbReference type="AlphaFoldDB" id="A0A4R2NJ17"/>
<proteinExistence type="predicted"/>
<reference evidence="2 3" key="1">
    <citation type="submission" date="2019-03" db="EMBL/GenBank/DDBJ databases">
        <title>Genomic Encyclopedia of Type Strains, Phase IV (KMG-IV): sequencing the most valuable type-strain genomes for metagenomic binning, comparative biology and taxonomic classification.</title>
        <authorList>
            <person name="Goeker M."/>
        </authorList>
    </citation>
    <scope>NUCLEOTIDE SEQUENCE [LARGE SCALE GENOMIC DNA]</scope>
    <source>
        <strain evidence="2 3">DSM 2781</strain>
    </source>
</reference>
<feature type="transmembrane region" description="Helical" evidence="1">
    <location>
        <begin position="60"/>
        <end position="89"/>
    </location>
</feature>
<evidence type="ECO:0008006" key="4">
    <source>
        <dbReference type="Google" id="ProtNLM"/>
    </source>
</evidence>
<evidence type="ECO:0000256" key="1">
    <source>
        <dbReference type="SAM" id="Phobius"/>
    </source>
</evidence>
<dbReference type="EMBL" id="SLXL01000011">
    <property type="protein sequence ID" value="TCP21411.1"/>
    <property type="molecule type" value="Genomic_DNA"/>
</dbReference>
<dbReference type="RefSeq" id="WP_132604844.1">
    <property type="nucleotide sequence ID" value="NZ_NRRP01000017.1"/>
</dbReference>
<keyword evidence="1" id="KW-0812">Transmembrane</keyword>